<name>A0A5E7DND1_PSEFL</name>
<evidence type="ECO:0000256" key="1">
    <source>
        <dbReference type="SAM" id="Phobius"/>
    </source>
</evidence>
<organism evidence="2 3">
    <name type="scientific">Pseudomonas fluorescens</name>
    <dbReference type="NCBI Taxonomy" id="294"/>
    <lineage>
        <taxon>Bacteria</taxon>
        <taxon>Pseudomonadati</taxon>
        <taxon>Pseudomonadota</taxon>
        <taxon>Gammaproteobacteria</taxon>
        <taxon>Pseudomonadales</taxon>
        <taxon>Pseudomonadaceae</taxon>
        <taxon>Pseudomonas</taxon>
    </lineage>
</organism>
<keyword evidence="1" id="KW-1133">Transmembrane helix</keyword>
<gene>
    <name evidence="2" type="ORF">PS833_03744</name>
</gene>
<dbReference type="EMBL" id="CABVHU010000009">
    <property type="protein sequence ID" value="VVO15058.1"/>
    <property type="molecule type" value="Genomic_DNA"/>
</dbReference>
<reference evidence="2 3" key="1">
    <citation type="submission" date="2019-09" db="EMBL/GenBank/DDBJ databases">
        <authorList>
            <person name="Chandra G."/>
            <person name="Truman W A."/>
        </authorList>
    </citation>
    <scope>NUCLEOTIDE SEQUENCE [LARGE SCALE GENOMIC DNA]</scope>
    <source>
        <strain evidence="2">PS833</strain>
    </source>
</reference>
<dbReference type="AlphaFoldDB" id="A0A5E7DND1"/>
<protein>
    <submittedName>
        <fullName evidence="2">Uncharacterized protein</fullName>
    </submittedName>
</protein>
<dbReference type="OrthoDB" id="7023449at2"/>
<keyword evidence="1" id="KW-0812">Transmembrane</keyword>
<proteinExistence type="predicted"/>
<feature type="transmembrane region" description="Helical" evidence="1">
    <location>
        <begin position="17"/>
        <end position="37"/>
    </location>
</feature>
<keyword evidence="1" id="KW-0472">Membrane</keyword>
<dbReference type="Proteomes" id="UP000409037">
    <property type="component" value="Unassembled WGS sequence"/>
</dbReference>
<accession>A0A5E7DND1</accession>
<evidence type="ECO:0000313" key="3">
    <source>
        <dbReference type="Proteomes" id="UP000409037"/>
    </source>
</evidence>
<evidence type="ECO:0000313" key="2">
    <source>
        <dbReference type="EMBL" id="VVO15058.1"/>
    </source>
</evidence>
<sequence>MFWYGSIKDRFRVQRRISIIVLCVGALFLISGIYQYVSCQGPGYPIFKAFVLMGVGSVMFYISDKW</sequence>
<feature type="transmembrane region" description="Helical" evidence="1">
    <location>
        <begin position="43"/>
        <end position="62"/>
    </location>
</feature>